<evidence type="ECO:0000259" key="6">
    <source>
        <dbReference type="Pfam" id="PF00441"/>
    </source>
</evidence>
<dbReference type="Gene3D" id="1.10.540.10">
    <property type="entry name" value="Acyl-CoA dehydrogenase/oxidase, N-terminal domain"/>
    <property type="match status" value="2"/>
</dbReference>
<feature type="domain" description="Acyl-CoA dehydrogenase/oxidase C-terminal" evidence="6">
    <location>
        <begin position="234"/>
        <end position="397"/>
    </location>
</feature>
<dbReference type="InterPro" id="IPR037069">
    <property type="entry name" value="AcylCoA_DH/ox_N_sf"/>
</dbReference>
<dbReference type="GO" id="GO:0016627">
    <property type="term" value="F:oxidoreductase activity, acting on the CH-CH group of donors"/>
    <property type="evidence" value="ECO:0007669"/>
    <property type="project" value="InterPro"/>
</dbReference>
<dbReference type="InterPro" id="IPR009075">
    <property type="entry name" value="AcylCo_DH/oxidase_C"/>
</dbReference>
<dbReference type="SUPFAM" id="SSF47203">
    <property type="entry name" value="Acyl-CoA dehydrogenase C-terminal domain-like"/>
    <property type="match status" value="2"/>
</dbReference>
<feature type="domain" description="Acyl-CoA oxidase/dehydrogenase middle" evidence="7">
    <location>
        <begin position="126"/>
        <end position="219"/>
    </location>
</feature>
<comment type="similarity">
    <text evidence="2">Belongs to the acyl-CoA dehydrogenase family.</text>
</comment>
<evidence type="ECO:0000313" key="9">
    <source>
        <dbReference type="EMBL" id="QFZ84054.1"/>
    </source>
</evidence>
<dbReference type="InterPro" id="IPR046373">
    <property type="entry name" value="Acyl-CoA_Oxase/DH_mid-dom_sf"/>
</dbReference>
<dbReference type="GO" id="GO:0005886">
    <property type="term" value="C:plasma membrane"/>
    <property type="evidence" value="ECO:0007669"/>
    <property type="project" value="TreeGrafter"/>
</dbReference>
<dbReference type="AlphaFoldDB" id="A0A5Q0M647"/>
<evidence type="ECO:0000256" key="5">
    <source>
        <dbReference type="ARBA" id="ARBA00023002"/>
    </source>
</evidence>
<evidence type="ECO:0000256" key="2">
    <source>
        <dbReference type="ARBA" id="ARBA00009347"/>
    </source>
</evidence>
<feature type="domain" description="Acyl-CoA dehydrogenase/oxidase N-terminal" evidence="8">
    <location>
        <begin position="7"/>
        <end position="120"/>
    </location>
</feature>
<dbReference type="Gene3D" id="1.20.140.10">
    <property type="entry name" value="Butyryl-CoA Dehydrogenase, subunit A, domain 3"/>
    <property type="match status" value="2"/>
</dbReference>
<feature type="domain" description="Acyl-CoA dehydrogenase/oxidase C-terminal" evidence="6">
    <location>
        <begin position="635"/>
        <end position="768"/>
    </location>
</feature>
<dbReference type="InterPro" id="IPR009100">
    <property type="entry name" value="AcylCoA_DH/oxidase_NM_dom_sf"/>
</dbReference>
<dbReference type="InterPro" id="IPR052161">
    <property type="entry name" value="Mycobact_Acyl-CoA_DH"/>
</dbReference>
<evidence type="ECO:0000256" key="1">
    <source>
        <dbReference type="ARBA" id="ARBA00001974"/>
    </source>
</evidence>
<dbReference type="SUPFAM" id="SSF56645">
    <property type="entry name" value="Acyl-CoA dehydrogenase NM domain-like"/>
    <property type="match status" value="2"/>
</dbReference>
<dbReference type="InterPro" id="IPR013786">
    <property type="entry name" value="AcylCoA_DH/ox_N"/>
</dbReference>
<sequence>MSPHASTPDLETFRAEVRHFLDEAIPSDIRASVRAHCLVTREQASRWQRILHARGWGAPGWPREHGGPGWSLVQQAVFREELAASDAPRYENLGIDTIGPTLMRHGTPAQQARFLPRMLSFDDYWAQGYSEPDAGSDLASLRTTARREGDHYVVSGTKIWQSYGHWANWALVLVRSDSSAARKQDGISVLLIDLESPGVTVRPIRFMNGAQFHVQLFFDEVRVPVENLVGVEHAGWSVAKGLLVIERLFVARVAECKADVLETARMAEGRGPGGASLLAQDVYARRFAELDVRARALDAAWWPAVRTVEAGGDAGLDASLLKLQGNTLLQDLQQLQLEFAGLEALPCDAGAIDGVPNPEPLSPTYAENLALHVWRYRGITLGGGTSEVQRGIVAKAIFGGQSALDGDAGEPLNDEQAMLDAALRRLLADRYAFEHRQRVLADHGGFDASFWQSLHDLGIGSLCVPERDGGFGGGAVELSAVMEATGEALLLEPLLWSTVLGVQLVSDTPPSEVRSRLLDGLADGSLRVAFAHGEGNGVADVARIDTLARRDRDGWRLSGRKRFVLGGDGAQTLLVSARLEDGGLGLFACDAAAAGVARRSYRLHDGRGACDAVFDNVALPIDALIAGPERAGEIIEEAVAFATLALAAESVGAMRRALAITVDYMRTRKQFDRALADYQALQHRVVEHYRLWGQARTLVREAAQGWPAVSPQERVRRVSAAKYAAGLAGRAIALDGLQLHGAVGLQDETAISHYAKRLMANDVLLGDATFHLGRFAGAGAAIP</sequence>
<dbReference type="Pfam" id="PF00441">
    <property type="entry name" value="Acyl-CoA_dh_1"/>
    <property type="match status" value="2"/>
</dbReference>
<dbReference type="EMBL" id="CP045644">
    <property type="protein sequence ID" value="QFZ84054.1"/>
    <property type="molecule type" value="Genomic_DNA"/>
</dbReference>
<dbReference type="PANTHER" id="PTHR43292">
    <property type="entry name" value="ACYL-COA DEHYDROGENASE"/>
    <property type="match status" value="1"/>
</dbReference>
<dbReference type="RefSeq" id="WP_153282707.1">
    <property type="nucleotide sequence ID" value="NZ_CP045644.1"/>
</dbReference>
<feature type="domain" description="Acyl-CoA dehydrogenase/oxidase N-terminal" evidence="8">
    <location>
        <begin position="413"/>
        <end position="524"/>
    </location>
</feature>
<keyword evidence="5" id="KW-0560">Oxidoreductase</keyword>
<dbReference type="Pfam" id="PF02770">
    <property type="entry name" value="Acyl-CoA_dh_M"/>
    <property type="match status" value="2"/>
</dbReference>
<dbReference type="GO" id="GO:0050660">
    <property type="term" value="F:flavin adenine dinucleotide binding"/>
    <property type="evidence" value="ECO:0007669"/>
    <property type="project" value="InterPro"/>
</dbReference>
<accession>A0A5Q0M647</accession>
<gene>
    <name evidence="9" type="ORF">GFK26_15465</name>
</gene>
<reference evidence="9 10" key="1">
    <citation type="submission" date="2019-10" db="EMBL/GenBank/DDBJ databases">
        <title>Complete genome sequence of Variovorax paradoxus 5C-2.</title>
        <authorList>
            <person name="Gogoleva N.E."/>
            <person name="Balkin A.S."/>
        </authorList>
    </citation>
    <scope>NUCLEOTIDE SEQUENCE [LARGE SCALE GENOMIC DNA]</scope>
    <source>
        <strain evidence="9 10">5C-2</strain>
    </source>
</reference>
<evidence type="ECO:0000259" key="7">
    <source>
        <dbReference type="Pfam" id="PF02770"/>
    </source>
</evidence>
<keyword evidence="4" id="KW-0274">FAD</keyword>
<name>A0A5Q0M647_VARPD</name>
<dbReference type="Pfam" id="PF02771">
    <property type="entry name" value="Acyl-CoA_dh_N"/>
    <property type="match status" value="2"/>
</dbReference>
<proteinExistence type="inferred from homology"/>
<dbReference type="InterPro" id="IPR036250">
    <property type="entry name" value="AcylCo_DH-like_C"/>
</dbReference>
<comment type="cofactor">
    <cofactor evidence="1">
        <name>FAD</name>
        <dbReference type="ChEBI" id="CHEBI:57692"/>
    </cofactor>
</comment>
<evidence type="ECO:0000259" key="8">
    <source>
        <dbReference type="Pfam" id="PF02771"/>
    </source>
</evidence>
<dbReference type="Gene3D" id="2.40.110.10">
    <property type="entry name" value="Butyryl-CoA Dehydrogenase, subunit A, domain 2"/>
    <property type="match status" value="2"/>
</dbReference>
<keyword evidence="3" id="KW-0285">Flavoprotein</keyword>
<organism evidence="9 10">
    <name type="scientific">Variovorax paradoxus</name>
    <dbReference type="NCBI Taxonomy" id="34073"/>
    <lineage>
        <taxon>Bacteria</taxon>
        <taxon>Pseudomonadati</taxon>
        <taxon>Pseudomonadota</taxon>
        <taxon>Betaproteobacteria</taxon>
        <taxon>Burkholderiales</taxon>
        <taxon>Comamonadaceae</taxon>
        <taxon>Variovorax</taxon>
    </lineage>
</organism>
<evidence type="ECO:0000256" key="3">
    <source>
        <dbReference type="ARBA" id="ARBA00022630"/>
    </source>
</evidence>
<feature type="domain" description="Acyl-CoA oxidase/dehydrogenase middle" evidence="7">
    <location>
        <begin position="529"/>
        <end position="617"/>
    </location>
</feature>
<dbReference type="Proteomes" id="UP000326780">
    <property type="component" value="Chromosome"/>
</dbReference>
<evidence type="ECO:0000313" key="10">
    <source>
        <dbReference type="Proteomes" id="UP000326780"/>
    </source>
</evidence>
<dbReference type="PANTHER" id="PTHR43292:SF3">
    <property type="entry name" value="ACYL-COA DEHYDROGENASE FADE29"/>
    <property type="match status" value="1"/>
</dbReference>
<dbReference type="InterPro" id="IPR006091">
    <property type="entry name" value="Acyl-CoA_Oxase/DH_mid-dom"/>
</dbReference>
<dbReference type="CDD" id="cd00567">
    <property type="entry name" value="ACAD"/>
    <property type="match status" value="1"/>
</dbReference>
<protein>
    <submittedName>
        <fullName evidence="9">Acyl-CoA dehydrogenase</fullName>
    </submittedName>
</protein>
<evidence type="ECO:0000256" key="4">
    <source>
        <dbReference type="ARBA" id="ARBA00022827"/>
    </source>
</evidence>